<reference evidence="1 2" key="1">
    <citation type="journal article" date="2016" name="Nat. Commun.">
        <title>Thousands of microbial genomes shed light on interconnected biogeochemical processes in an aquifer system.</title>
        <authorList>
            <person name="Anantharaman K."/>
            <person name="Brown C.T."/>
            <person name="Hug L.A."/>
            <person name="Sharon I."/>
            <person name="Castelle C.J."/>
            <person name="Probst A.J."/>
            <person name="Thomas B.C."/>
            <person name="Singh A."/>
            <person name="Wilkins M.J."/>
            <person name="Karaoz U."/>
            <person name="Brodie E.L."/>
            <person name="Williams K.H."/>
            <person name="Hubbard S.S."/>
            <person name="Banfield J.F."/>
        </authorList>
    </citation>
    <scope>NUCLEOTIDE SEQUENCE [LARGE SCALE GENOMIC DNA]</scope>
</reference>
<dbReference type="EMBL" id="MFJG01000009">
    <property type="protein sequence ID" value="OGG07287.1"/>
    <property type="molecule type" value="Genomic_DNA"/>
</dbReference>
<evidence type="ECO:0000313" key="1">
    <source>
        <dbReference type="EMBL" id="OGG07287.1"/>
    </source>
</evidence>
<accession>A0A1F5Z529</accession>
<comment type="caution">
    <text evidence="1">The sequence shown here is derived from an EMBL/GenBank/DDBJ whole genome shotgun (WGS) entry which is preliminary data.</text>
</comment>
<protein>
    <submittedName>
        <fullName evidence="1">Uncharacterized protein</fullName>
    </submittedName>
</protein>
<sequence length="229" mass="26242">MASSEARLKALELRKQGESVKIISKRVGAAKSTVSRWTNEIILSIEQLETLKKRSLDGAERGRLTANLNRKKKKKDYRQKCLLEGELHFRKITKKELLVAGLALYAGEGVKKRGEVRFCNSDPSIVAFMIKWLKECFNIDTDRLHCAVGINISHKDREKAVINYWSQVTHLPLQNFLHTSFKKVTNKKIYENFNSHFGTLDVRVLRSASLIDEINGLIHGLVSYQELFK</sequence>
<dbReference type="Proteomes" id="UP000178681">
    <property type="component" value="Unassembled WGS sequence"/>
</dbReference>
<name>A0A1F5Z529_9BACT</name>
<dbReference type="STRING" id="1798377.A2872_01625"/>
<gene>
    <name evidence="1" type="ORF">A2872_01625</name>
</gene>
<evidence type="ECO:0000313" key="2">
    <source>
        <dbReference type="Proteomes" id="UP000178681"/>
    </source>
</evidence>
<dbReference type="AlphaFoldDB" id="A0A1F5Z529"/>
<dbReference type="Pfam" id="PF13384">
    <property type="entry name" value="HTH_23"/>
    <property type="match status" value="1"/>
</dbReference>
<proteinExistence type="predicted"/>
<organism evidence="1 2">
    <name type="scientific">Candidatus Gottesmanbacteria bacterium RIFCSPHIGHO2_01_FULL_42_12</name>
    <dbReference type="NCBI Taxonomy" id="1798377"/>
    <lineage>
        <taxon>Bacteria</taxon>
        <taxon>Candidatus Gottesmaniibacteriota</taxon>
    </lineage>
</organism>